<reference evidence="3 4" key="1">
    <citation type="journal article" date="2013" name="Curr. Biol.">
        <title>The Genome of the Foraminiferan Reticulomyxa filosa.</title>
        <authorList>
            <person name="Glockner G."/>
            <person name="Hulsmann N."/>
            <person name="Schleicher M."/>
            <person name="Noegel A.A."/>
            <person name="Eichinger L."/>
            <person name="Gallinger C."/>
            <person name="Pawlowski J."/>
            <person name="Sierra R."/>
            <person name="Euteneuer U."/>
            <person name="Pillet L."/>
            <person name="Moustafa A."/>
            <person name="Platzer M."/>
            <person name="Groth M."/>
            <person name="Szafranski K."/>
            <person name="Schliwa M."/>
        </authorList>
    </citation>
    <scope>NUCLEOTIDE SEQUENCE [LARGE SCALE GENOMIC DNA]</scope>
</reference>
<feature type="coiled-coil region" evidence="1">
    <location>
        <begin position="51"/>
        <end position="78"/>
    </location>
</feature>
<proteinExistence type="predicted"/>
<evidence type="ECO:0000313" key="4">
    <source>
        <dbReference type="Proteomes" id="UP000023152"/>
    </source>
</evidence>
<feature type="compositionally biased region" description="Basic and acidic residues" evidence="2">
    <location>
        <begin position="97"/>
        <end position="108"/>
    </location>
</feature>
<feature type="compositionally biased region" description="Basic residues" evidence="2">
    <location>
        <begin position="109"/>
        <end position="118"/>
    </location>
</feature>
<accession>X6NKH3</accession>
<evidence type="ECO:0000256" key="2">
    <source>
        <dbReference type="SAM" id="MobiDB-lite"/>
    </source>
</evidence>
<feature type="coiled-coil region" evidence="1">
    <location>
        <begin position="561"/>
        <end position="588"/>
    </location>
</feature>
<evidence type="ECO:0008006" key="5">
    <source>
        <dbReference type="Google" id="ProtNLM"/>
    </source>
</evidence>
<dbReference type="AlphaFoldDB" id="X6NKH3"/>
<keyword evidence="4" id="KW-1185">Reference proteome</keyword>
<gene>
    <name evidence="3" type="ORF">RFI_10755</name>
</gene>
<organism evidence="3 4">
    <name type="scientific">Reticulomyxa filosa</name>
    <dbReference type="NCBI Taxonomy" id="46433"/>
    <lineage>
        <taxon>Eukaryota</taxon>
        <taxon>Sar</taxon>
        <taxon>Rhizaria</taxon>
        <taxon>Retaria</taxon>
        <taxon>Foraminifera</taxon>
        <taxon>Monothalamids</taxon>
        <taxon>Reticulomyxidae</taxon>
        <taxon>Reticulomyxa</taxon>
    </lineage>
</organism>
<keyword evidence="1" id="KW-0175">Coiled coil</keyword>
<feature type="region of interest" description="Disordered" evidence="2">
    <location>
        <begin position="97"/>
        <end position="126"/>
    </location>
</feature>
<comment type="caution">
    <text evidence="3">The sequence shown here is derived from an EMBL/GenBank/DDBJ whole genome shotgun (WGS) entry which is preliminary data.</text>
</comment>
<feature type="coiled-coil region" evidence="1">
    <location>
        <begin position="432"/>
        <end position="473"/>
    </location>
</feature>
<name>X6NKH3_RETFI</name>
<evidence type="ECO:0000313" key="3">
    <source>
        <dbReference type="EMBL" id="ETO26383.1"/>
    </source>
</evidence>
<evidence type="ECO:0000256" key="1">
    <source>
        <dbReference type="SAM" id="Coils"/>
    </source>
</evidence>
<dbReference type="Proteomes" id="UP000023152">
    <property type="component" value="Unassembled WGS sequence"/>
</dbReference>
<sequence length="612" mass="72167">MTSGGVFCKTQINLFVCTWHKHLHSVESIKNRQKHLMFQTKQKVAELIPYLESFSHQNHELNREVEKLKQQLREMKYKHRDSTAVLQKKMLKRLLEAEEKHENDDQSSHKQRINKPKSKQTQVADKVKAVSELEKKIQNYEEVNRETDANDTLQKFLTKENQYTEKITQLEQTNKRLEDELKAERIKAEDDDRERRKSVVTLHNRMFKRFLDAEEESESMIIALKERVQLLERELYAARFKTEEIDKKRRESISALHSNMFKQLLDAEADHDQTTKNFILQIQQLRLQIKALEIENSQLKKAFLVALGCIYYYYEGEENKKNSKESQSQETQSEAYMYICIYVYVLFATTEIKKDAMIYYKQAYEMEKMKTQYLQNQLKNNHITLRDMDLGFDPTGNPNAVVSASASPLPPPPPSNDLVEAEIETETEIEIAQKYEVQLKEMSETIKQKEAEKLKYEQQIKELKQQVEETTSGGVRRASEIHHSMFSSLLEAERDYEHDRTEWTHKELQMKHEMASLTEELNKMKDAAANNDKTLRQSIAKLQDDTWKHLVEVDEGNKQLIHKIQLQNQQYQHELTQLKAQIIHLETSKLATIDQCNQQINLLRDAVRVMNQ</sequence>
<feature type="coiled-coil region" evidence="1">
    <location>
        <begin position="275"/>
        <end position="334"/>
    </location>
</feature>
<dbReference type="EMBL" id="ASPP01007900">
    <property type="protein sequence ID" value="ETO26383.1"/>
    <property type="molecule type" value="Genomic_DNA"/>
</dbReference>
<protein>
    <recommendedName>
        <fullName evidence="5">Viral A-type inclusion protein</fullName>
    </recommendedName>
</protein>